<dbReference type="Proteomes" id="UP001223743">
    <property type="component" value="Unassembled WGS sequence"/>
</dbReference>
<organism evidence="1 2">
    <name type="scientific">Kaistia geumhonensis</name>
    <dbReference type="NCBI Taxonomy" id="410839"/>
    <lineage>
        <taxon>Bacteria</taxon>
        <taxon>Pseudomonadati</taxon>
        <taxon>Pseudomonadota</taxon>
        <taxon>Alphaproteobacteria</taxon>
        <taxon>Hyphomicrobiales</taxon>
        <taxon>Kaistiaceae</taxon>
        <taxon>Kaistia</taxon>
    </lineage>
</organism>
<sequence>MSRQDNATTRSDHPTSYGPSRIVISECAAELTGADCRFYDLELVPLIERATAAY</sequence>
<accession>A0ABU0M5Z6</accession>
<protein>
    <submittedName>
        <fullName evidence="1">Uncharacterized protein</fullName>
    </submittedName>
</protein>
<gene>
    <name evidence="1" type="ORF">QO015_001997</name>
</gene>
<keyword evidence="2" id="KW-1185">Reference proteome</keyword>
<dbReference type="RefSeq" id="WP_266279673.1">
    <property type="nucleotide sequence ID" value="NZ_JAPKNF010000001.1"/>
</dbReference>
<reference evidence="1 2" key="1">
    <citation type="submission" date="2023-07" db="EMBL/GenBank/DDBJ databases">
        <title>Genomic Encyclopedia of Type Strains, Phase IV (KMG-IV): sequencing the most valuable type-strain genomes for metagenomic binning, comparative biology and taxonomic classification.</title>
        <authorList>
            <person name="Goeker M."/>
        </authorList>
    </citation>
    <scope>NUCLEOTIDE SEQUENCE [LARGE SCALE GENOMIC DNA]</scope>
    <source>
        <strain evidence="1 2">B1-1</strain>
    </source>
</reference>
<evidence type="ECO:0000313" key="1">
    <source>
        <dbReference type="EMBL" id="MDQ0516384.1"/>
    </source>
</evidence>
<proteinExistence type="predicted"/>
<name>A0ABU0M5Z6_9HYPH</name>
<evidence type="ECO:0000313" key="2">
    <source>
        <dbReference type="Proteomes" id="UP001223743"/>
    </source>
</evidence>
<comment type="caution">
    <text evidence="1">The sequence shown here is derived from an EMBL/GenBank/DDBJ whole genome shotgun (WGS) entry which is preliminary data.</text>
</comment>
<dbReference type="EMBL" id="JAUSWJ010000001">
    <property type="protein sequence ID" value="MDQ0516384.1"/>
    <property type="molecule type" value="Genomic_DNA"/>
</dbReference>